<keyword evidence="3" id="KW-1185">Reference proteome</keyword>
<comment type="caution">
    <text evidence="2">The sequence shown here is derived from an EMBL/GenBank/DDBJ whole genome shotgun (WGS) entry which is preliminary data.</text>
</comment>
<name>A0A2T0W4M6_9RHOB</name>
<reference evidence="2 3" key="1">
    <citation type="submission" date="2018-03" db="EMBL/GenBank/DDBJ databases">
        <title>Genomic Encyclopedia of Archaeal and Bacterial Type Strains, Phase II (KMG-II): from individual species to whole genera.</title>
        <authorList>
            <person name="Goeker M."/>
        </authorList>
    </citation>
    <scope>NUCLEOTIDE SEQUENCE [LARGE SCALE GENOMIC DNA]</scope>
    <source>
        <strain evidence="2 3">DSM 101533</strain>
    </source>
</reference>
<evidence type="ECO:0000256" key="1">
    <source>
        <dbReference type="SAM" id="MobiDB-lite"/>
    </source>
</evidence>
<dbReference type="EMBL" id="PVTP01000001">
    <property type="protein sequence ID" value="PRY80434.1"/>
    <property type="molecule type" value="Genomic_DNA"/>
</dbReference>
<sequence length="50" mass="5745">MLMNGGIKMAANRGKRTENMSADERKSAQSANQSIQKARKGMRIMRRFMR</sequence>
<evidence type="ECO:0000313" key="3">
    <source>
        <dbReference type="Proteomes" id="UP000238007"/>
    </source>
</evidence>
<proteinExistence type="predicted"/>
<feature type="compositionally biased region" description="Basic and acidic residues" evidence="1">
    <location>
        <begin position="15"/>
        <end position="27"/>
    </location>
</feature>
<evidence type="ECO:0000313" key="2">
    <source>
        <dbReference type="EMBL" id="PRY80434.1"/>
    </source>
</evidence>
<gene>
    <name evidence="2" type="ORF">CLV80_101286</name>
</gene>
<dbReference type="AlphaFoldDB" id="A0A2T0W4M6"/>
<accession>A0A2T0W4M6</accession>
<dbReference type="Proteomes" id="UP000238007">
    <property type="component" value="Unassembled WGS sequence"/>
</dbReference>
<feature type="region of interest" description="Disordered" evidence="1">
    <location>
        <begin position="1"/>
        <end position="41"/>
    </location>
</feature>
<organism evidence="2 3">
    <name type="scientific">Yoonia maritima</name>
    <dbReference type="NCBI Taxonomy" id="1435347"/>
    <lineage>
        <taxon>Bacteria</taxon>
        <taxon>Pseudomonadati</taxon>
        <taxon>Pseudomonadota</taxon>
        <taxon>Alphaproteobacteria</taxon>
        <taxon>Rhodobacterales</taxon>
        <taxon>Paracoccaceae</taxon>
        <taxon>Yoonia</taxon>
    </lineage>
</organism>
<protein>
    <submittedName>
        <fullName evidence="2">Uncharacterized protein</fullName>
    </submittedName>
</protein>